<organism evidence="1 2">
    <name type="scientific">Mycena pura</name>
    <dbReference type="NCBI Taxonomy" id="153505"/>
    <lineage>
        <taxon>Eukaryota</taxon>
        <taxon>Fungi</taxon>
        <taxon>Dikarya</taxon>
        <taxon>Basidiomycota</taxon>
        <taxon>Agaricomycotina</taxon>
        <taxon>Agaricomycetes</taxon>
        <taxon>Agaricomycetidae</taxon>
        <taxon>Agaricales</taxon>
        <taxon>Marasmiineae</taxon>
        <taxon>Mycenaceae</taxon>
        <taxon>Mycena</taxon>
    </lineage>
</organism>
<gene>
    <name evidence="1" type="ORF">GGX14DRAFT_397933</name>
</gene>
<sequence length="272" mass="28811">MFWSQQAWVKATARVQDVYNFVHLVLYWHSIHRKCLQAYTGLKAMQKKHMGALWCTSGISICTSAIAIGASGNVGTAPPASTSATVYTGLKAMHKIHIGALWCASGIIIHASAITIGASGDIGIGAPGIDIDIDLSIGTSGPWIEMYTIALDIESKCGMPPVPAPPASSPPILAPPASSPDTGASGIVTFGIITSVISTQWGHECEVYIDSIYIYIPDDVYTLGTGIVASVMHSIGMGISWRVTASSYTLASGIRTNLMAITQIQYSFIYSR</sequence>
<evidence type="ECO:0000313" key="2">
    <source>
        <dbReference type="Proteomes" id="UP001219525"/>
    </source>
</evidence>
<evidence type="ECO:0000313" key="1">
    <source>
        <dbReference type="EMBL" id="KAJ7204997.1"/>
    </source>
</evidence>
<accession>A0AAD6VBG9</accession>
<keyword evidence="2" id="KW-1185">Reference proteome</keyword>
<dbReference type="AlphaFoldDB" id="A0AAD6VBG9"/>
<dbReference type="EMBL" id="JARJCW010000045">
    <property type="protein sequence ID" value="KAJ7204997.1"/>
    <property type="molecule type" value="Genomic_DNA"/>
</dbReference>
<dbReference type="Proteomes" id="UP001219525">
    <property type="component" value="Unassembled WGS sequence"/>
</dbReference>
<name>A0AAD6VBG9_9AGAR</name>
<proteinExistence type="predicted"/>
<reference evidence="1" key="1">
    <citation type="submission" date="2023-03" db="EMBL/GenBank/DDBJ databases">
        <title>Massive genome expansion in bonnet fungi (Mycena s.s.) driven by repeated elements and novel gene families across ecological guilds.</title>
        <authorList>
            <consortium name="Lawrence Berkeley National Laboratory"/>
            <person name="Harder C.B."/>
            <person name="Miyauchi S."/>
            <person name="Viragh M."/>
            <person name="Kuo A."/>
            <person name="Thoen E."/>
            <person name="Andreopoulos B."/>
            <person name="Lu D."/>
            <person name="Skrede I."/>
            <person name="Drula E."/>
            <person name="Henrissat B."/>
            <person name="Morin E."/>
            <person name="Kohler A."/>
            <person name="Barry K."/>
            <person name="LaButti K."/>
            <person name="Morin E."/>
            <person name="Salamov A."/>
            <person name="Lipzen A."/>
            <person name="Mereny Z."/>
            <person name="Hegedus B."/>
            <person name="Baldrian P."/>
            <person name="Stursova M."/>
            <person name="Weitz H."/>
            <person name="Taylor A."/>
            <person name="Grigoriev I.V."/>
            <person name="Nagy L.G."/>
            <person name="Martin F."/>
            <person name="Kauserud H."/>
        </authorList>
    </citation>
    <scope>NUCLEOTIDE SEQUENCE</scope>
    <source>
        <strain evidence="1">9144</strain>
    </source>
</reference>
<protein>
    <submittedName>
        <fullName evidence="1">Uncharacterized protein</fullName>
    </submittedName>
</protein>
<comment type="caution">
    <text evidence="1">The sequence shown here is derived from an EMBL/GenBank/DDBJ whole genome shotgun (WGS) entry which is preliminary data.</text>
</comment>